<gene>
    <name evidence="2" type="ORF">B7R25_14010</name>
</gene>
<name>A0A3E0W935_9MICO</name>
<evidence type="ECO:0000259" key="1">
    <source>
        <dbReference type="Pfam" id="PF13577"/>
    </source>
</evidence>
<dbReference type="InterPro" id="IPR037401">
    <property type="entry name" value="SnoaL-like"/>
</dbReference>
<organism evidence="2 3">
    <name type="scientific">Subtercola boreus</name>
    <dbReference type="NCBI Taxonomy" id="120213"/>
    <lineage>
        <taxon>Bacteria</taxon>
        <taxon>Bacillati</taxon>
        <taxon>Actinomycetota</taxon>
        <taxon>Actinomycetes</taxon>
        <taxon>Micrococcales</taxon>
        <taxon>Microbacteriaceae</taxon>
        <taxon>Subtercola</taxon>
    </lineage>
</organism>
<comment type="caution">
    <text evidence="2">The sequence shown here is derived from an EMBL/GenBank/DDBJ whole genome shotgun (WGS) entry which is preliminary data.</text>
</comment>
<dbReference type="Gene3D" id="3.10.450.50">
    <property type="match status" value="1"/>
</dbReference>
<accession>A0A3E0W935</accession>
<dbReference type="SUPFAM" id="SSF54427">
    <property type="entry name" value="NTF2-like"/>
    <property type="match status" value="1"/>
</dbReference>
<dbReference type="AlphaFoldDB" id="A0A3E0W935"/>
<dbReference type="Pfam" id="PF13577">
    <property type="entry name" value="SnoaL_4"/>
    <property type="match status" value="1"/>
</dbReference>
<protein>
    <recommendedName>
        <fullName evidence="1">SnoaL-like domain-containing protein</fullName>
    </recommendedName>
</protein>
<dbReference type="OrthoDB" id="2599042at2"/>
<dbReference type="EMBL" id="NBXE01000031">
    <property type="protein sequence ID" value="RFA25480.1"/>
    <property type="molecule type" value="Genomic_DNA"/>
</dbReference>
<evidence type="ECO:0000313" key="2">
    <source>
        <dbReference type="EMBL" id="RFA25480.1"/>
    </source>
</evidence>
<reference evidence="2 3" key="1">
    <citation type="submission" date="2017-04" db="EMBL/GenBank/DDBJ databases">
        <title>Comparative genome analysis of Subtercola boreus.</title>
        <authorList>
            <person name="Cho Y.-J."/>
            <person name="Cho A."/>
            <person name="Kim O.-S."/>
            <person name="Lee J.-I."/>
        </authorList>
    </citation>
    <scope>NUCLEOTIDE SEQUENCE [LARGE SCALE GENOMIC DNA]</scope>
    <source>
        <strain evidence="2 3">P28004</strain>
    </source>
</reference>
<evidence type="ECO:0000313" key="3">
    <source>
        <dbReference type="Proteomes" id="UP000257080"/>
    </source>
</evidence>
<dbReference type="InterPro" id="IPR032710">
    <property type="entry name" value="NTF2-like_dom_sf"/>
</dbReference>
<sequence>MTAQDKAEIIEILNMYAFALDTHQWDLFDRVFTDDVVAVFGPAGAGWNGLDVFKASFAEFHDRLDSHQHTMMGHLVEVDGDTAHAFSYGNWLLVRNDAEGGPTWTGTGWYDDEVVRTEAGWRIKRRVCRLQGWSGNPLVPEPHNEHNPDMNVKVLHTFAEAGDIGFLNALTVTK</sequence>
<dbReference type="RefSeq" id="WP_116419576.1">
    <property type="nucleotide sequence ID" value="NZ_NBXC01000027.1"/>
</dbReference>
<dbReference type="Proteomes" id="UP000257080">
    <property type="component" value="Unassembled WGS sequence"/>
</dbReference>
<feature type="domain" description="SnoaL-like" evidence="1">
    <location>
        <begin position="2"/>
        <end position="126"/>
    </location>
</feature>
<proteinExistence type="predicted"/>